<dbReference type="AlphaFoldDB" id="A0A1I7NBQ0"/>
<gene>
    <name evidence="1" type="ORF">SAMN05660895_1219</name>
</gene>
<accession>A0A1I7NBQ0</accession>
<organism evidence="1 2">
    <name type="scientific">Thermoflavifilum thermophilum</name>
    <dbReference type="NCBI Taxonomy" id="1393122"/>
    <lineage>
        <taxon>Bacteria</taxon>
        <taxon>Pseudomonadati</taxon>
        <taxon>Bacteroidota</taxon>
        <taxon>Chitinophagia</taxon>
        <taxon>Chitinophagales</taxon>
        <taxon>Chitinophagaceae</taxon>
        <taxon>Thermoflavifilum</taxon>
    </lineage>
</organism>
<evidence type="ECO:0000313" key="1">
    <source>
        <dbReference type="EMBL" id="SFV31966.1"/>
    </source>
</evidence>
<dbReference type="Proteomes" id="UP000199537">
    <property type="component" value="Unassembled WGS sequence"/>
</dbReference>
<dbReference type="STRING" id="1393122.SAMN05660895_1219"/>
<sequence length="63" mass="7566">MHWLRFAVVFSLCLFAIVSCQKNDHTFFQVRLLLSTHSSCLQLKWIGQYRYPFSYSITRLFNC</sequence>
<evidence type="ECO:0000313" key="2">
    <source>
        <dbReference type="Proteomes" id="UP000199537"/>
    </source>
</evidence>
<reference evidence="2" key="1">
    <citation type="submission" date="2016-10" db="EMBL/GenBank/DDBJ databases">
        <authorList>
            <person name="Varghese N."/>
            <person name="Submissions S."/>
        </authorList>
    </citation>
    <scope>NUCLEOTIDE SEQUENCE [LARGE SCALE GENOMIC DNA]</scope>
    <source>
        <strain evidence="2">DSM 14807</strain>
    </source>
</reference>
<proteinExistence type="predicted"/>
<name>A0A1I7NBQ0_9BACT</name>
<dbReference type="PROSITE" id="PS51257">
    <property type="entry name" value="PROKAR_LIPOPROTEIN"/>
    <property type="match status" value="1"/>
</dbReference>
<keyword evidence="2" id="KW-1185">Reference proteome</keyword>
<protein>
    <submittedName>
        <fullName evidence="1">Uncharacterized protein</fullName>
    </submittedName>
</protein>
<dbReference type="EMBL" id="FPCJ01000001">
    <property type="protein sequence ID" value="SFV31966.1"/>
    <property type="molecule type" value="Genomic_DNA"/>
</dbReference>